<dbReference type="AlphaFoldDB" id="A0A8E2JF04"/>
<feature type="chain" id="PRO_5034659858" evidence="1">
    <location>
        <begin position="24"/>
        <end position="349"/>
    </location>
</feature>
<protein>
    <submittedName>
        <fullName evidence="2">Uncharacterized protein</fullName>
    </submittedName>
</protein>
<evidence type="ECO:0000313" key="3">
    <source>
        <dbReference type="Proteomes" id="UP000250266"/>
    </source>
</evidence>
<dbReference type="Proteomes" id="UP000250266">
    <property type="component" value="Unassembled WGS sequence"/>
</dbReference>
<reference evidence="2 3" key="1">
    <citation type="journal article" date="2016" name="Nat. Commun.">
        <title>Ectomycorrhizal ecology is imprinted in the genome of the dominant symbiotic fungus Cenococcum geophilum.</title>
        <authorList>
            <consortium name="DOE Joint Genome Institute"/>
            <person name="Peter M."/>
            <person name="Kohler A."/>
            <person name="Ohm R.A."/>
            <person name="Kuo A."/>
            <person name="Krutzmann J."/>
            <person name="Morin E."/>
            <person name="Arend M."/>
            <person name="Barry K.W."/>
            <person name="Binder M."/>
            <person name="Choi C."/>
            <person name="Clum A."/>
            <person name="Copeland A."/>
            <person name="Grisel N."/>
            <person name="Haridas S."/>
            <person name="Kipfer T."/>
            <person name="LaButti K."/>
            <person name="Lindquist E."/>
            <person name="Lipzen A."/>
            <person name="Maire R."/>
            <person name="Meier B."/>
            <person name="Mihaltcheva S."/>
            <person name="Molinier V."/>
            <person name="Murat C."/>
            <person name="Poggeler S."/>
            <person name="Quandt C.A."/>
            <person name="Sperisen C."/>
            <person name="Tritt A."/>
            <person name="Tisserant E."/>
            <person name="Crous P.W."/>
            <person name="Henrissat B."/>
            <person name="Nehls U."/>
            <person name="Egli S."/>
            <person name="Spatafora J.W."/>
            <person name="Grigoriev I.V."/>
            <person name="Martin F.M."/>
        </authorList>
    </citation>
    <scope>NUCLEOTIDE SEQUENCE [LARGE SCALE GENOMIC DNA]</scope>
    <source>
        <strain evidence="2 3">CBS 459.81</strain>
    </source>
</reference>
<accession>A0A8E2JF04</accession>
<proteinExistence type="predicted"/>
<evidence type="ECO:0000313" key="2">
    <source>
        <dbReference type="EMBL" id="OCK80210.1"/>
    </source>
</evidence>
<dbReference type="EMBL" id="KV744970">
    <property type="protein sequence ID" value="OCK80210.1"/>
    <property type="molecule type" value="Genomic_DNA"/>
</dbReference>
<feature type="signal peptide" evidence="1">
    <location>
        <begin position="1"/>
        <end position="23"/>
    </location>
</feature>
<organism evidence="2 3">
    <name type="scientific">Lepidopterella palustris CBS 459.81</name>
    <dbReference type="NCBI Taxonomy" id="1314670"/>
    <lineage>
        <taxon>Eukaryota</taxon>
        <taxon>Fungi</taxon>
        <taxon>Dikarya</taxon>
        <taxon>Ascomycota</taxon>
        <taxon>Pezizomycotina</taxon>
        <taxon>Dothideomycetes</taxon>
        <taxon>Pleosporomycetidae</taxon>
        <taxon>Mytilinidiales</taxon>
        <taxon>Argynnaceae</taxon>
        <taxon>Lepidopterella</taxon>
    </lineage>
</organism>
<gene>
    <name evidence="2" type="ORF">K432DRAFT_425938</name>
</gene>
<name>A0A8E2JF04_9PEZI</name>
<keyword evidence="1" id="KW-0732">Signal</keyword>
<sequence>MLSGFRLGALVSAVLTIVSQVRGQCTSFGDDIANGGVYYFNTASTAPFSFKGGFSGCMADTVTPTLQGPSGFTVSCSSISTSEGLYESVCPVTHAQIIAGTYSILLIAYNNGIEFGRQFTVVNTQVTSTFTTTETVTGTFTPLVTSTALTTSTEIDTTTLPGLTITLPAATFGTLTIHPSTTITTTKLIERQTTTTSTTSTTITSTKTLPCTTTTRKHDIPKGTPQVTARAIQVGSEEIQAKQRRRLEVAKRDMFDGFPTTSITVSAAPSVVIITAQPSTVVITSTVDVTSTITVTPPAQTVFSGTVEATVTAPVQTKTSKVRVHVTSTIQYTRTRTFTITTTPTPTAC</sequence>
<evidence type="ECO:0000256" key="1">
    <source>
        <dbReference type="SAM" id="SignalP"/>
    </source>
</evidence>
<keyword evidence="3" id="KW-1185">Reference proteome</keyword>